<feature type="transmembrane region" description="Helical" evidence="2">
    <location>
        <begin position="484"/>
        <end position="505"/>
    </location>
</feature>
<evidence type="ECO:0000259" key="3">
    <source>
        <dbReference type="PROSITE" id="PS00622"/>
    </source>
</evidence>
<feature type="domain" description="HTH luxR-type" evidence="3">
    <location>
        <begin position="660"/>
        <end position="687"/>
    </location>
</feature>
<evidence type="ECO:0000313" key="5">
    <source>
        <dbReference type="Proteomes" id="UP000461730"/>
    </source>
</evidence>
<protein>
    <recommendedName>
        <fullName evidence="3">HTH luxR-type domain-containing protein</fullName>
    </recommendedName>
</protein>
<dbReference type="PROSITE" id="PS00622">
    <property type="entry name" value="HTH_LUXR_1"/>
    <property type="match status" value="1"/>
</dbReference>
<sequence>MISQKQGTFSSWNSKYCIISLSIFIFLFYIYSRLCLLKVLMEGSKDGNHVSTNPLHGRRNANYKHSTKTHMSHIINKITISIALILLQGTGSIAQTPADSLNTVLTQKNITPEQKVITLSLLARAKSIKETGNAIRIGIQAVQLGRTLSDAQYIAIAYAILSQVYIQDNDISKCAQAVDSSLFYAGKTESKVVKGMAWYRKSWLENLKGQPKEALVSAQRALKFLEGTAAVNYVSSVYYIIASIYANQYDGPLHKKYAQLCLQTALKSTDYDNLLLANQTLGTYWQYYHMQHEDDRSSLDSAFFYNRNALHLFLVNRERIIFQSTMAIVAINMADLYAQNFPSSYRDSVFHYLDLAQSIGIETHHAEVIANCYGMKSDYEAAAGNYEKAEALLLKGLEVANADSARNLATRIQFMTALSGISEKRGNYREALQYQKQYSVLYTDLYNEEKMNITKELEAKYQAEKNTTALKTMQQTAMLHKRLGYLYIGLALASIAAAIFLFRLFRFRLKLAEKEKKDAALVSQLKQQENRQLAFEKQEAELQARLREEEALRLAAEQQLLQERQERLEKDLLAGTLLVEQKTVLLQTLQKKIAENRNDKTVLTQLNKIIDQDRRLDESMAGSKTDFDNINPDFFDKLKERSANSLSRLDLKHCSYIYLGLTNKEVSQRLGIAPKSILMARYRIKQKLGLGKEEELDQYIRSL</sequence>
<dbReference type="Gene3D" id="1.10.10.10">
    <property type="entry name" value="Winged helix-like DNA-binding domain superfamily/Winged helix DNA-binding domain"/>
    <property type="match status" value="1"/>
</dbReference>
<dbReference type="SUPFAM" id="SSF48452">
    <property type="entry name" value="TPR-like"/>
    <property type="match status" value="1"/>
</dbReference>
<evidence type="ECO:0000256" key="1">
    <source>
        <dbReference type="SAM" id="Coils"/>
    </source>
</evidence>
<organism evidence="4 5">
    <name type="scientific">Chitinophaga tropicalis</name>
    <dbReference type="NCBI Taxonomy" id="2683588"/>
    <lineage>
        <taxon>Bacteria</taxon>
        <taxon>Pseudomonadati</taxon>
        <taxon>Bacteroidota</taxon>
        <taxon>Chitinophagia</taxon>
        <taxon>Chitinophagales</taxon>
        <taxon>Chitinophagaceae</taxon>
        <taxon>Chitinophaga</taxon>
    </lineage>
</organism>
<keyword evidence="1" id="KW-0175">Coiled coil</keyword>
<dbReference type="InterPro" id="IPR036388">
    <property type="entry name" value="WH-like_DNA-bd_sf"/>
</dbReference>
<accession>A0A7K1UCG4</accession>
<dbReference type="Proteomes" id="UP000461730">
    <property type="component" value="Unassembled WGS sequence"/>
</dbReference>
<dbReference type="GO" id="GO:0006355">
    <property type="term" value="P:regulation of DNA-templated transcription"/>
    <property type="evidence" value="ECO:0007669"/>
    <property type="project" value="InterPro"/>
</dbReference>
<reference evidence="4 5" key="1">
    <citation type="submission" date="2019-12" db="EMBL/GenBank/DDBJ databases">
        <title>Chitinophaga sp. strain ysch24 (GDMCC 1.1355), whole genome shotgun sequence.</title>
        <authorList>
            <person name="Zhang X."/>
        </authorList>
    </citation>
    <scope>NUCLEOTIDE SEQUENCE [LARGE SCALE GENOMIC DNA]</scope>
    <source>
        <strain evidence="5">ysch24</strain>
    </source>
</reference>
<dbReference type="GO" id="GO:0003677">
    <property type="term" value="F:DNA binding"/>
    <property type="evidence" value="ECO:0007669"/>
    <property type="project" value="InterPro"/>
</dbReference>
<gene>
    <name evidence="4" type="ORF">GO493_27725</name>
</gene>
<dbReference type="InterPro" id="IPR011990">
    <property type="entry name" value="TPR-like_helical_dom_sf"/>
</dbReference>
<keyword evidence="2" id="KW-1133">Transmembrane helix</keyword>
<dbReference type="Gene3D" id="1.25.40.10">
    <property type="entry name" value="Tetratricopeptide repeat domain"/>
    <property type="match status" value="1"/>
</dbReference>
<keyword evidence="2" id="KW-0472">Membrane</keyword>
<dbReference type="InterPro" id="IPR016032">
    <property type="entry name" value="Sig_transdc_resp-reg_C-effctor"/>
</dbReference>
<evidence type="ECO:0000313" key="4">
    <source>
        <dbReference type="EMBL" id="MVT12079.1"/>
    </source>
</evidence>
<feature type="transmembrane region" description="Helical" evidence="2">
    <location>
        <begin position="12"/>
        <end position="31"/>
    </location>
</feature>
<dbReference type="InterPro" id="IPR000792">
    <property type="entry name" value="Tscrpt_reg_LuxR_C"/>
</dbReference>
<comment type="caution">
    <text evidence="4">The sequence shown here is derived from an EMBL/GenBank/DDBJ whole genome shotgun (WGS) entry which is preliminary data.</text>
</comment>
<dbReference type="EMBL" id="WRXN01000019">
    <property type="protein sequence ID" value="MVT12079.1"/>
    <property type="molecule type" value="Genomic_DNA"/>
</dbReference>
<keyword evidence="5" id="KW-1185">Reference proteome</keyword>
<feature type="coiled-coil region" evidence="1">
    <location>
        <begin position="511"/>
        <end position="571"/>
    </location>
</feature>
<dbReference type="AlphaFoldDB" id="A0A7K1UCG4"/>
<proteinExistence type="predicted"/>
<dbReference type="SUPFAM" id="SSF46894">
    <property type="entry name" value="C-terminal effector domain of the bipartite response regulators"/>
    <property type="match status" value="1"/>
</dbReference>
<evidence type="ECO:0000256" key="2">
    <source>
        <dbReference type="SAM" id="Phobius"/>
    </source>
</evidence>
<name>A0A7K1UCG4_9BACT</name>
<keyword evidence="2" id="KW-0812">Transmembrane</keyword>